<proteinExistence type="predicted"/>
<sequence length="269" mass="30023">MVADVEAEEREAEEAQGPRVSAVTEAGAMKRPEFPEETYTPPRPHLFVPSGFAGYKPPQQTNYNVELVLRDPRVHIANTWAEGNPAEVQLVPARIEPAAVTVQVPVEWVNEAVRRMLALENVVRRAAYGFPLELRYPAPTAQPAQTATPRRTQPAAASKEAARKAAARPEEQYRIERRGRSGQGEPARKKQLVLVQPPEKGEEEERGKEEDEEARSDSDNTVDDFRFLQDPRELAADDDEDDDDDGGDDGDDIEEDLGDTDWLGRDEDV</sequence>
<evidence type="ECO:0000313" key="1">
    <source>
        <dbReference type="EMBL" id="KAI8560040.1"/>
    </source>
</evidence>
<gene>
    <name evidence="1" type="ORF">RHMOL_Rhmol04G0223900</name>
</gene>
<dbReference type="Proteomes" id="UP001062846">
    <property type="component" value="Chromosome 4"/>
</dbReference>
<organism evidence="1 2">
    <name type="scientific">Rhododendron molle</name>
    <name type="common">Chinese azalea</name>
    <name type="synonym">Azalea mollis</name>
    <dbReference type="NCBI Taxonomy" id="49168"/>
    <lineage>
        <taxon>Eukaryota</taxon>
        <taxon>Viridiplantae</taxon>
        <taxon>Streptophyta</taxon>
        <taxon>Embryophyta</taxon>
        <taxon>Tracheophyta</taxon>
        <taxon>Spermatophyta</taxon>
        <taxon>Magnoliopsida</taxon>
        <taxon>eudicotyledons</taxon>
        <taxon>Gunneridae</taxon>
        <taxon>Pentapetalae</taxon>
        <taxon>asterids</taxon>
        <taxon>Ericales</taxon>
        <taxon>Ericaceae</taxon>
        <taxon>Ericoideae</taxon>
        <taxon>Rhodoreae</taxon>
        <taxon>Rhododendron</taxon>
    </lineage>
</organism>
<accession>A0ACC0P3J6</accession>
<dbReference type="EMBL" id="CM046391">
    <property type="protein sequence ID" value="KAI8560040.1"/>
    <property type="molecule type" value="Genomic_DNA"/>
</dbReference>
<keyword evidence="2" id="KW-1185">Reference proteome</keyword>
<protein>
    <submittedName>
        <fullName evidence="1">Uncharacterized protein</fullName>
    </submittedName>
</protein>
<reference evidence="1" key="1">
    <citation type="submission" date="2022-02" db="EMBL/GenBank/DDBJ databases">
        <title>Plant Genome Project.</title>
        <authorList>
            <person name="Zhang R.-G."/>
        </authorList>
    </citation>
    <scope>NUCLEOTIDE SEQUENCE</scope>
    <source>
        <strain evidence="1">AT1</strain>
    </source>
</reference>
<comment type="caution">
    <text evidence="1">The sequence shown here is derived from an EMBL/GenBank/DDBJ whole genome shotgun (WGS) entry which is preliminary data.</text>
</comment>
<name>A0ACC0P3J6_RHOML</name>
<evidence type="ECO:0000313" key="2">
    <source>
        <dbReference type="Proteomes" id="UP001062846"/>
    </source>
</evidence>